<reference evidence="4 5" key="1">
    <citation type="submission" date="2023-03" db="EMBL/GenBank/DDBJ databases">
        <title>Roseibium porphyridii sp. nov. and Roseibium rhodosorbium sp. nov. isolated from marine algae, Porphyridium cruentum and Rhodosorus marinus, respectively.</title>
        <authorList>
            <person name="Lee M.W."/>
            <person name="Choi B.J."/>
            <person name="Lee J.K."/>
            <person name="Choi D.G."/>
            <person name="Baek J.H."/>
            <person name="Bayburt H."/>
            <person name="Kim J.M."/>
            <person name="Han D.M."/>
            <person name="Kim K.H."/>
            <person name="Jeon C.O."/>
        </authorList>
    </citation>
    <scope>NUCLEOTIDE SEQUENCE [LARGE SCALE GENOMIC DNA]</scope>
    <source>
        <strain evidence="4 5">KMA01</strain>
    </source>
</reference>
<dbReference type="PANTHER" id="PTHR10545:SF42">
    <property type="entry name" value="ACETYLTRANSFERASE"/>
    <property type="match status" value="1"/>
</dbReference>
<dbReference type="InterPro" id="IPR051016">
    <property type="entry name" value="Diverse_Substrate_AcTransf"/>
</dbReference>
<dbReference type="CDD" id="cd04301">
    <property type="entry name" value="NAT_SF"/>
    <property type="match status" value="1"/>
</dbReference>
<dbReference type="Gene3D" id="3.40.630.30">
    <property type="match status" value="1"/>
</dbReference>
<evidence type="ECO:0000313" key="4">
    <source>
        <dbReference type="EMBL" id="WFE87277.1"/>
    </source>
</evidence>
<keyword evidence="5" id="KW-1185">Reference proteome</keyword>
<organism evidence="4 5">
    <name type="scientific">Roseibium porphyridii</name>
    <dbReference type="NCBI Taxonomy" id="2866279"/>
    <lineage>
        <taxon>Bacteria</taxon>
        <taxon>Pseudomonadati</taxon>
        <taxon>Pseudomonadota</taxon>
        <taxon>Alphaproteobacteria</taxon>
        <taxon>Hyphomicrobiales</taxon>
        <taxon>Stappiaceae</taxon>
        <taxon>Roseibium</taxon>
    </lineage>
</organism>
<dbReference type="Proteomes" id="UP001209803">
    <property type="component" value="Chromosome"/>
</dbReference>
<evidence type="ECO:0000256" key="1">
    <source>
        <dbReference type="ARBA" id="ARBA00022679"/>
    </source>
</evidence>
<proteinExistence type="predicted"/>
<gene>
    <name evidence="4" type="ORF">K1718_13920</name>
</gene>
<dbReference type="InterPro" id="IPR016181">
    <property type="entry name" value="Acyl_CoA_acyltransferase"/>
</dbReference>
<sequence>MMHTLTIRPLQPADKSAWRALWLAYLEFYQQDLAQEVTDDLLERLLSENGHRALVAFEGDTMVGLVHYLFHDSTWSSQMTCYLEDLFVAPTLRGSGAGRKLIEAVYAAADAEPRASGNVYWHTHDHNERARLLYDRIGDLSDFVRYDRSR</sequence>
<evidence type="ECO:0000259" key="3">
    <source>
        <dbReference type="PROSITE" id="PS51186"/>
    </source>
</evidence>
<protein>
    <submittedName>
        <fullName evidence="4">GNAT family N-acetyltransferase</fullName>
    </submittedName>
</protein>
<dbReference type="InterPro" id="IPR000182">
    <property type="entry name" value="GNAT_dom"/>
</dbReference>
<evidence type="ECO:0000256" key="2">
    <source>
        <dbReference type="ARBA" id="ARBA00023315"/>
    </source>
</evidence>
<keyword evidence="1" id="KW-0808">Transferase</keyword>
<dbReference type="SUPFAM" id="SSF55729">
    <property type="entry name" value="Acyl-CoA N-acyltransferases (Nat)"/>
    <property type="match status" value="1"/>
</dbReference>
<dbReference type="Pfam" id="PF00583">
    <property type="entry name" value="Acetyltransf_1"/>
    <property type="match status" value="1"/>
</dbReference>
<feature type="domain" description="N-acetyltransferase" evidence="3">
    <location>
        <begin position="5"/>
        <end position="150"/>
    </location>
</feature>
<dbReference type="RefSeq" id="WP_265682102.1">
    <property type="nucleotide sequence ID" value="NZ_CP120863.1"/>
</dbReference>
<name>A0ABY8EWE8_9HYPH</name>
<evidence type="ECO:0000313" key="5">
    <source>
        <dbReference type="Proteomes" id="UP001209803"/>
    </source>
</evidence>
<keyword evidence="2" id="KW-0012">Acyltransferase</keyword>
<accession>A0ABY8EWE8</accession>
<dbReference type="EMBL" id="CP120863">
    <property type="protein sequence ID" value="WFE87277.1"/>
    <property type="molecule type" value="Genomic_DNA"/>
</dbReference>
<dbReference type="PROSITE" id="PS51186">
    <property type="entry name" value="GNAT"/>
    <property type="match status" value="1"/>
</dbReference>
<dbReference type="PANTHER" id="PTHR10545">
    <property type="entry name" value="DIAMINE N-ACETYLTRANSFERASE"/>
    <property type="match status" value="1"/>
</dbReference>